<proteinExistence type="predicted"/>
<dbReference type="HOGENOM" id="CLU_2883609_0_0_5"/>
<sequence length="63" mass="6855">MALVFAGAAIFRMTDRDDVMNHENGTHSRHCQPFFEPGLVEAGVANVQIDRAGNTLRTGQPGE</sequence>
<evidence type="ECO:0000313" key="1">
    <source>
        <dbReference type="EMBL" id="AHE52109.1"/>
    </source>
</evidence>
<accession>W0A2F1</accession>
<gene>
    <name evidence="1" type="ORF">NX02_01735</name>
</gene>
<evidence type="ECO:0000313" key="2">
    <source>
        <dbReference type="Proteomes" id="UP000018851"/>
    </source>
</evidence>
<dbReference type="Proteomes" id="UP000018851">
    <property type="component" value="Chromosome"/>
</dbReference>
<dbReference type="KEGG" id="ssan:NX02_01735"/>
<dbReference type="EMBL" id="CP006644">
    <property type="protein sequence ID" value="AHE52109.1"/>
    <property type="molecule type" value="Genomic_DNA"/>
</dbReference>
<name>W0A2F1_9SPHN</name>
<organism evidence="1 2">
    <name type="scientific">Sphingomonas sanxanigenens DSM 19645 = NX02</name>
    <dbReference type="NCBI Taxonomy" id="1123269"/>
    <lineage>
        <taxon>Bacteria</taxon>
        <taxon>Pseudomonadati</taxon>
        <taxon>Pseudomonadota</taxon>
        <taxon>Alphaproteobacteria</taxon>
        <taxon>Sphingomonadales</taxon>
        <taxon>Sphingomonadaceae</taxon>
        <taxon>Sphingomonas</taxon>
    </lineage>
</organism>
<keyword evidence="2" id="KW-1185">Reference proteome</keyword>
<dbReference type="AlphaFoldDB" id="W0A2F1"/>
<reference evidence="1 2" key="1">
    <citation type="submission" date="2013-07" db="EMBL/GenBank/DDBJ databases">
        <title>Completed genome of Sphingomonas sanxanigenens NX02.</title>
        <authorList>
            <person name="Ma T."/>
            <person name="Huang H."/>
            <person name="Wu M."/>
            <person name="Li X."/>
            <person name="Li G."/>
        </authorList>
    </citation>
    <scope>NUCLEOTIDE SEQUENCE [LARGE SCALE GENOMIC DNA]</scope>
    <source>
        <strain evidence="1 2">NX02</strain>
    </source>
</reference>
<protein>
    <submittedName>
        <fullName evidence="1">Uncharacterized protein</fullName>
    </submittedName>
</protein>